<dbReference type="SUPFAM" id="SSF57959">
    <property type="entry name" value="Leucine zipper domain"/>
    <property type="match status" value="1"/>
</dbReference>
<dbReference type="GO" id="GO:0001228">
    <property type="term" value="F:DNA-binding transcription activator activity, RNA polymerase II-specific"/>
    <property type="evidence" value="ECO:0007669"/>
    <property type="project" value="TreeGrafter"/>
</dbReference>
<keyword evidence="2" id="KW-0539">Nucleus</keyword>
<dbReference type="EMBL" id="MCGE01000022">
    <property type="protein sequence ID" value="ORZ11246.1"/>
    <property type="molecule type" value="Genomic_DNA"/>
</dbReference>
<evidence type="ECO:0000256" key="1">
    <source>
        <dbReference type="ARBA" id="ARBA00004123"/>
    </source>
</evidence>
<reference evidence="5 6" key="1">
    <citation type="submission" date="2016-07" db="EMBL/GenBank/DDBJ databases">
        <title>Pervasive Adenine N6-methylation of Active Genes in Fungi.</title>
        <authorList>
            <consortium name="DOE Joint Genome Institute"/>
            <person name="Mondo S.J."/>
            <person name="Dannebaum R.O."/>
            <person name="Kuo R.C."/>
            <person name="Labutti K."/>
            <person name="Haridas S."/>
            <person name="Kuo A."/>
            <person name="Salamov A."/>
            <person name="Ahrendt S.R."/>
            <person name="Lipzen A."/>
            <person name="Sullivan W."/>
            <person name="Andreopoulos W.B."/>
            <person name="Clum A."/>
            <person name="Lindquist E."/>
            <person name="Daum C."/>
            <person name="Ramamoorthy G.K."/>
            <person name="Gryganskyi A."/>
            <person name="Culley D."/>
            <person name="Magnuson J.K."/>
            <person name="James T.Y."/>
            <person name="O'Malley M.A."/>
            <person name="Stajich J.E."/>
            <person name="Spatafora J.W."/>
            <person name="Visel A."/>
            <person name="Grigoriev I.V."/>
        </authorList>
    </citation>
    <scope>NUCLEOTIDE SEQUENCE [LARGE SCALE GENOMIC DNA]</scope>
    <source>
        <strain evidence="5 6">NRRL 1336</strain>
    </source>
</reference>
<evidence type="ECO:0000256" key="2">
    <source>
        <dbReference type="ARBA" id="ARBA00023242"/>
    </source>
</evidence>
<accession>A0A1X2I803</accession>
<dbReference type="CDD" id="cd14688">
    <property type="entry name" value="bZIP_YAP"/>
    <property type="match status" value="1"/>
</dbReference>
<dbReference type="GO" id="GO:0090575">
    <property type="term" value="C:RNA polymerase II transcription regulator complex"/>
    <property type="evidence" value="ECO:0007669"/>
    <property type="project" value="TreeGrafter"/>
</dbReference>
<feature type="compositionally biased region" description="Low complexity" evidence="3">
    <location>
        <begin position="360"/>
        <end position="389"/>
    </location>
</feature>
<dbReference type="AlphaFoldDB" id="A0A1X2I803"/>
<sequence>MDDYTNSQDHQPILLTRSDTLPPCQELGPSSSSATTEIIDNSWSKDMTAAADDDKESISSAHDKRKWDQVVDESSQSNIHKVAMHDHSIQSHSPPSNDDEENEDSDDFSSFMNGKKPGRKPLADEDPSDDDDPKVKRKAQNRAAQRAFRERKERYVKELEIKLKQVQDTHTMATNHLFQENHQLRAIVYRLEAENVALKGIQLQHSSLPGKPVQEWTDALQQHQQHQQQLFTANEPLRSILPTSASIPTAVTADSLHVTASIYNHERSQILVPVSPFAPHPVNVVPSIATTPASNQQQQQQPQPQKYTFSVSTPATLRSRHKKQHRSSASPPLAPKPQRSPVELVRLYPHEQPTIEPANVSSPITITTTSHSSPPSSPSPISASTHVSSCPQTPKIYEDKLQEEGYSNGLDLLLSSESFFDTTIGESLDFSCTDEQDHPLLHQDRQASISPSSCSSSLFDTTHDYSSSQHPSATIAAAHEMWDRLDHRASFEHCSPDQLLKSMVNSTCVDPVLMEDCLQ</sequence>
<dbReference type="Proteomes" id="UP000193560">
    <property type="component" value="Unassembled WGS sequence"/>
</dbReference>
<dbReference type="InterPro" id="IPR004827">
    <property type="entry name" value="bZIP"/>
</dbReference>
<feature type="region of interest" description="Disordered" evidence="3">
    <location>
        <begin position="353"/>
        <end position="391"/>
    </location>
</feature>
<feature type="compositionally biased region" description="Polar residues" evidence="3">
    <location>
        <begin position="1"/>
        <end position="10"/>
    </location>
</feature>
<gene>
    <name evidence="5" type="ORF">BCR42DRAFT_494262</name>
</gene>
<dbReference type="PANTHER" id="PTHR40621:SF6">
    <property type="entry name" value="AP-1-LIKE TRANSCRIPTION FACTOR YAP1-RELATED"/>
    <property type="match status" value="1"/>
</dbReference>
<comment type="caution">
    <text evidence="5">The sequence shown here is derived from an EMBL/GenBank/DDBJ whole genome shotgun (WGS) entry which is preliminary data.</text>
</comment>
<dbReference type="PROSITE" id="PS00036">
    <property type="entry name" value="BZIP_BASIC"/>
    <property type="match status" value="1"/>
</dbReference>
<dbReference type="PANTHER" id="PTHR40621">
    <property type="entry name" value="TRANSCRIPTION FACTOR KAPC-RELATED"/>
    <property type="match status" value="1"/>
</dbReference>
<dbReference type="InterPro" id="IPR050936">
    <property type="entry name" value="AP-1-like"/>
</dbReference>
<feature type="compositionally biased region" description="Polar residues" evidence="3">
    <location>
        <begin position="28"/>
        <end position="45"/>
    </location>
</feature>
<evidence type="ECO:0000313" key="5">
    <source>
        <dbReference type="EMBL" id="ORZ11246.1"/>
    </source>
</evidence>
<dbReference type="Gene3D" id="1.20.5.170">
    <property type="match status" value="1"/>
</dbReference>
<protein>
    <recommendedName>
        <fullName evidence="4">BZIP domain-containing protein</fullName>
    </recommendedName>
</protein>
<evidence type="ECO:0000313" key="6">
    <source>
        <dbReference type="Proteomes" id="UP000193560"/>
    </source>
</evidence>
<dbReference type="OrthoDB" id="2593073at2759"/>
<dbReference type="InterPro" id="IPR046347">
    <property type="entry name" value="bZIP_sf"/>
</dbReference>
<feature type="region of interest" description="Disordered" evidence="3">
    <location>
        <begin position="1"/>
        <end position="150"/>
    </location>
</feature>
<dbReference type="SMART" id="SM00338">
    <property type="entry name" value="BRLZ"/>
    <property type="match status" value="1"/>
</dbReference>
<feature type="compositionally biased region" description="Acidic residues" evidence="3">
    <location>
        <begin position="97"/>
        <end position="107"/>
    </location>
</feature>
<keyword evidence="6" id="KW-1185">Reference proteome</keyword>
<name>A0A1X2I803_9FUNG</name>
<dbReference type="GO" id="GO:0000976">
    <property type="term" value="F:transcription cis-regulatory region binding"/>
    <property type="evidence" value="ECO:0007669"/>
    <property type="project" value="InterPro"/>
</dbReference>
<comment type="subcellular location">
    <subcellularLocation>
        <location evidence="1">Nucleus</location>
    </subcellularLocation>
</comment>
<proteinExistence type="predicted"/>
<evidence type="ECO:0000259" key="4">
    <source>
        <dbReference type="PROSITE" id="PS00036"/>
    </source>
</evidence>
<feature type="region of interest" description="Disordered" evidence="3">
    <location>
        <begin position="315"/>
        <end position="341"/>
    </location>
</feature>
<dbReference type="STRING" id="90262.A0A1X2I803"/>
<evidence type="ECO:0000256" key="3">
    <source>
        <dbReference type="SAM" id="MobiDB-lite"/>
    </source>
</evidence>
<organism evidence="5 6">
    <name type="scientific">Absidia repens</name>
    <dbReference type="NCBI Taxonomy" id="90262"/>
    <lineage>
        <taxon>Eukaryota</taxon>
        <taxon>Fungi</taxon>
        <taxon>Fungi incertae sedis</taxon>
        <taxon>Mucoromycota</taxon>
        <taxon>Mucoromycotina</taxon>
        <taxon>Mucoromycetes</taxon>
        <taxon>Mucorales</taxon>
        <taxon>Cunninghamellaceae</taxon>
        <taxon>Absidia</taxon>
    </lineage>
</organism>
<feature type="domain" description="BZIP" evidence="4">
    <location>
        <begin position="136"/>
        <end position="151"/>
    </location>
</feature>